<organism evidence="1 2">
    <name type="scientific">Stenotrophomonas capsici</name>
    <dbReference type="NCBI Taxonomy" id="3110230"/>
    <lineage>
        <taxon>Bacteria</taxon>
        <taxon>Pseudomonadati</taxon>
        <taxon>Pseudomonadota</taxon>
        <taxon>Gammaproteobacteria</taxon>
        <taxon>Lysobacterales</taxon>
        <taxon>Lysobacteraceae</taxon>
        <taxon>Stenotrophomonas</taxon>
    </lineage>
</organism>
<evidence type="ECO:0000313" key="2">
    <source>
        <dbReference type="Proteomes" id="UP001301653"/>
    </source>
</evidence>
<dbReference type="GO" id="GO:0032259">
    <property type="term" value="P:methylation"/>
    <property type="evidence" value="ECO:0007669"/>
    <property type="project" value="UniProtKB-KW"/>
</dbReference>
<dbReference type="RefSeq" id="WP_323438374.1">
    <property type="nucleotide sequence ID" value="NZ_JAYFUH010000085.1"/>
</dbReference>
<dbReference type="InterPro" id="IPR029063">
    <property type="entry name" value="SAM-dependent_MTases_sf"/>
</dbReference>
<name>A0ABU5V462_9GAMM</name>
<dbReference type="Proteomes" id="UP001301653">
    <property type="component" value="Unassembled WGS sequence"/>
</dbReference>
<proteinExistence type="predicted"/>
<dbReference type="Gene3D" id="3.40.50.150">
    <property type="entry name" value="Vaccinia Virus protein VP39"/>
    <property type="match status" value="1"/>
</dbReference>
<keyword evidence="1" id="KW-0489">Methyltransferase</keyword>
<protein>
    <submittedName>
        <fullName evidence="1">Class I SAM-dependent methyltransferase</fullName>
        <ecNumber evidence="1">2.1.-.-</ecNumber>
    </submittedName>
</protein>
<keyword evidence="1" id="KW-0808">Transferase</keyword>
<evidence type="ECO:0000313" key="1">
    <source>
        <dbReference type="EMBL" id="MEA5667325.1"/>
    </source>
</evidence>
<keyword evidence="2" id="KW-1185">Reference proteome</keyword>
<comment type="caution">
    <text evidence="1">The sequence shown here is derived from an EMBL/GenBank/DDBJ whole genome shotgun (WGS) entry which is preliminary data.</text>
</comment>
<dbReference type="EC" id="2.1.-.-" evidence="1"/>
<sequence>MRLYRADGRHQWQGELRCGLPLPLPAETFNAIVIQHAAPEELDLLLAECARVLMPGGRLWMTLLNRYSPYRAHWQWQGARPASMARSRVLLKRHGIRCQTVQYYGPLWSQAADAPGSGLPALRALCVLEAEKRTEALIGPIKASRAGWSRPVVT</sequence>
<dbReference type="SUPFAM" id="SSF53335">
    <property type="entry name" value="S-adenosyl-L-methionine-dependent methyltransferases"/>
    <property type="match status" value="1"/>
</dbReference>
<accession>A0ABU5V462</accession>
<dbReference type="GO" id="GO:0008168">
    <property type="term" value="F:methyltransferase activity"/>
    <property type="evidence" value="ECO:0007669"/>
    <property type="project" value="UniProtKB-KW"/>
</dbReference>
<gene>
    <name evidence="1" type="ORF">VA603_07265</name>
</gene>
<dbReference type="EMBL" id="JAYFUH010000085">
    <property type="protein sequence ID" value="MEA5667325.1"/>
    <property type="molecule type" value="Genomic_DNA"/>
</dbReference>
<reference evidence="1 2" key="1">
    <citation type="submission" date="2023-12" db="EMBL/GenBank/DDBJ databases">
        <title>Stenotrophomonas guangdongensis sp. nov., isolated from wilted pepper plants (Capsicum annuum).</title>
        <authorList>
            <person name="Qiu M."/>
            <person name="Li Y."/>
            <person name="Liu Q."/>
            <person name="Zhang X."/>
            <person name="Huang Y."/>
            <person name="Guo R."/>
            <person name="Hu M."/>
            <person name="Zhou J."/>
            <person name="Zhou X."/>
        </authorList>
    </citation>
    <scope>NUCLEOTIDE SEQUENCE [LARGE SCALE GENOMIC DNA]</scope>
    <source>
        <strain evidence="1 2">MH1</strain>
    </source>
</reference>